<sequence>MKYYITLFCSLLIPFSLLAAAVLFRDRELRPEERIVGRWDEVSWTYAKADNKGAVQFGKEPLSESVKHLISQSKIIHKAEQWDFRPGALLDLHTADKDVHLDWSILGNGNVLRIRYNNDYEETYQLVELNDKRMVLHFESEQLTRGIVRITFARI</sequence>
<keyword evidence="1" id="KW-0732">Signal</keyword>
<comment type="caution">
    <text evidence="2">The sequence shown here is derived from an EMBL/GenBank/DDBJ whole genome shotgun (WGS) entry which is preliminary data.</text>
</comment>
<dbReference type="Proteomes" id="UP001501410">
    <property type="component" value="Unassembled WGS sequence"/>
</dbReference>
<feature type="signal peptide" evidence="1">
    <location>
        <begin position="1"/>
        <end position="19"/>
    </location>
</feature>
<feature type="chain" id="PRO_5045517103" description="Lipocalin-like domain-containing protein" evidence="1">
    <location>
        <begin position="20"/>
        <end position="155"/>
    </location>
</feature>
<protein>
    <recommendedName>
        <fullName evidence="4">Lipocalin-like domain-containing protein</fullName>
    </recommendedName>
</protein>
<dbReference type="EMBL" id="BAABEZ010000013">
    <property type="protein sequence ID" value="GAA4452010.1"/>
    <property type="molecule type" value="Genomic_DNA"/>
</dbReference>
<evidence type="ECO:0000256" key="1">
    <source>
        <dbReference type="SAM" id="SignalP"/>
    </source>
</evidence>
<accession>A0ABP8MKS5</accession>
<evidence type="ECO:0000313" key="3">
    <source>
        <dbReference type="Proteomes" id="UP001501410"/>
    </source>
</evidence>
<reference evidence="3" key="1">
    <citation type="journal article" date="2019" name="Int. J. Syst. Evol. Microbiol.">
        <title>The Global Catalogue of Microorganisms (GCM) 10K type strain sequencing project: providing services to taxonomists for standard genome sequencing and annotation.</title>
        <authorList>
            <consortium name="The Broad Institute Genomics Platform"/>
            <consortium name="The Broad Institute Genome Sequencing Center for Infectious Disease"/>
            <person name="Wu L."/>
            <person name="Ma J."/>
        </authorList>
    </citation>
    <scope>NUCLEOTIDE SEQUENCE [LARGE SCALE GENOMIC DNA]</scope>
    <source>
        <strain evidence="3">JCM 31921</strain>
    </source>
</reference>
<dbReference type="RefSeq" id="WP_344823451.1">
    <property type="nucleotide sequence ID" value="NZ_BAABEZ010000013.1"/>
</dbReference>
<keyword evidence="3" id="KW-1185">Reference proteome</keyword>
<evidence type="ECO:0000313" key="2">
    <source>
        <dbReference type="EMBL" id="GAA4452010.1"/>
    </source>
</evidence>
<gene>
    <name evidence="2" type="ORF">GCM10023092_10340</name>
</gene>
<evidence type="ECO:0008006" key="4">
    <source>
        <dbReference type="Google" id="ProtNLM"/>
    </source>
</evidence>
<proteinExistence type="predicted"/>
<name>A0ABP8MKS5_9BACT</name>
<organism evidence="2 3">
    <name type="scientific">Rurimicrobium arvi</name>
    <dbReference type="NCBI Taxonomy" id="2049916"/>
    <lineage>
        <taxon>Bacteria</taxon>
        <taxon>Pseudomonadati</taxon>
        <taxon>Bacteroidota</taxon>
        <taxon>Chitinophagia</taxon>
        <taxon>Chitinophagales</taxon>
        <taxon>Chitinophagaceae</taxon>
        <taxon>Rurimicrobium</taxon>
    </lineage>
</organism>